<gene>
    <name evidence="1" type="ORF">A6770_31455</name>
</gene>
<sequence>MSHEPLPELINQAQQLLTQIRQHPQFKALDFHPDVNVADAQQVLTELDWELQAHSTVDLNRFEGFFQ</sequence>
<accession>A0A367QB92</accession>
<evidence type="ECO:0000313" key="1">
    <source>
        <dbReference type="EMBL" id="RCJ20533.1"/>
    </source>
</evidence>
<name>A0A367QB92_9NOSO</name>
<dbReference type="AlphaFoldDB" id="A0A367QB92"/>
<dbReference type="Proteomes" id="UP000252107">
    <property type="component" value="Unassembled WGS sequence"/>
</dbReference>
<protein>
    <submittedName>
        <fullName evidence="1">Uncharacterized protein</fullName>
    </submittedName>
</protein>
<keyword evidence="2" id="KW-1185">Reference proteome</keyword>
<evidence type="ECO:0000313" key="2">
    <source>
        <dbReference type="Proteomes" id="UP000252107"/>
    </source>
</evidence>
<reference evidence="1" key="1">
    <citation type="submission" date="2016-04" db="EMBL/GenBank/DDBJ databases">
        <authorList>
            <person name="Tabuchi Yagui T.R."/>
        </authorList>
    </citation>
    <scope>NUCLEOTIDE SEQUENCE [LARGE SCALE GENOMIC DNA]</scope>
    <source>
        <strain evidence="1">NIES-26</strain>
    </source>
</reference>
<dbReference type="EMBL" id="LXQD01000336">
    <property type="protein sequence ID" value="RCJ20533.1"/>
    <property type="molecule type" value="Genomic_DNA"/>
</dbReference>
<organism evidence="1 2">
    <name type="scientific">Nostoc minutum NIES-26</name>
    <dbReference type="NCBI Taxonomy" id="1844469"/>
    <lineage>
        <taxon>Bacteria</taxon>
        <taxon>Bacillati</taxon>
        <taxon>Cyanobacteriota</taxon>
        <taxon>Cyanophyceae</taxon>
        <taxon>Nostocales</taxon>
        <taxon>Nostocaceae</taxon>
        <taxon>Nostoc</taxon>
    </lineage>
</organism>
<proteinExistence type="predicted"/>
<comment type="caution">
    <text evidence="1">The sequence shown here is derived from an EMBL/GenBank/DDBJ whole genome shotgun (WGS) entry which is preliminary data.</text>
</comment>